<proteinExistence type="inferred from homology"/>
<evidence type="ECO:0000256" key="8">
    <source>
        <dbReference type="ARBA" id="ARBA00022989"/>
    </source>
</evidence>
<protein>
    <recommendedName>
        <fullName evidence="10">Alpha-1,3-glucosyltransferase</fullName>
        <ecNumber evidence="10">2.4.1.-</ecNumber>
    </recommendedName>
</protein>
<comment type="subcellular location">
    <subcellularLocation>
        <location evidence="1 10">Endoplasmic reticulum membrane</location>
        <topology evidence="1 10">Multi-pass membrane protein</topology>
    </subcellularLocation>
</comment>
<feature type="transmembrane region" description="Helical" evidence="10">
    <location>
        <begin position="95"/>
        <end position="118"/>
    </location>
</feature>
<feature type="transmembrane region" description="Helical" evidence="10">
    <location>
        <begin position="187"/>
        <end position="204"/>
    </location>
</feature>
<feature type="transmembrane region" description="Helical" evidence="10">
    <location>
        <begin position="403"/>
        <end position="426"/>
    </location>
</feature>
<comment type="pathway">
    <text evidence="2 10">Protein modification; protein glycosylation.</text>
</comment>
<feature type="transmembrane region" description="Helical" evidence="10">
    <location>
        <begin position="224"/>
        <end position="241"/>
    </location>
</feature>
<comment type="similarity">
    <text evidence="3 10">Belongs to the ALG6/ALG8 glucosyltransferase family.</text>
</comment>
<evidence type="ECO:0000313" key="13">
    <source>
        <dbReference type="Proteomes" id="UP000282087"/>
    </source>
</evidence>
<evidence type="ECO:0000256" key="5">
    <source>
        <dbReference type="ARBA" id="ARBA00022679"/>
    </source>
</evidence>
<evidence type="ECO:0000256" key="10">
    <source>
        <dbReference type="RuleBase" id="RU363110"/>
    </source>
</evidence>
<feature type="transmembrane region" description="Helical" evidence="10">
    <location>
        <begin position="552"/>
        <end position="575"/>
    </location>
</feature>
<evidence type="ECO:0000256" key="7">
    <source>
        <dbReference type="ARBA" id="ARBA00022824"/>
    </source>
</evidence>
<evidence type="ECO:0000256" key="1">
    <source>
        <dbReference type="ARBA" id="ARBA00004477"/>
    </source>
</evidence>
<keyword evidence="8 10" id="KW-1133">Transmembrane helix</keyword>
<feature type="transmembrane region" description="Helical" evidence="10">
    <location>
        <begin position="373"/>
        <end position="391"/>
    </location>
</feature>
<evidence type="ECO:0000313" key="11">
    <source>
        <dbReference type="EMBL" id="RMX70114.1"/>
    </source>
</evidence>
<dbReference type="STRING" id="542832.A0A3M6VTM8"/>
<dbReference type="InterPro" id="IPR004856">
    <property type="entry name" value="Glyco_trans_ALG6/ALG8"/>
</dbReference>
<keyword evidence="7 10" id="KW-0256">Endoplasmic reticulum</keyword>
<keyword evidence="9 10" id="KW-0472">Membrane</keyword>
<organism evidence="11 13">
    <name type="scientific">Peronospora effusa</name>
    <dbReference type="NCBI Taxonomy" id="542832"/>
    <lineage>
        <taxon>Eukaryota</taxon>
        <taxon>Sar</taxon>
        <taxon>Stramenopiles</taxon>
        <taxon>Oomycota</taxon>
        <taxon>Peronosporomycetes</taxon>
        <taxon>Peronosporales</taxon>
        <taxon>Peronosporaceae</taxon>
        <taxon>Peronospora</taxon>
    </lineage>
</organism>
<dbReference type="EMBL" id="QKXF01000773">
    <property type="protein sequence ID" value="RQM09008.1"/>
    <property type="molecule type" value="Genomic_DNA"/>
</dbReference>
<keyword evidence="6 10" id="KW-0812">Transmembrane</keyword>
<feature type="transmembrane region" description="Helical" evidence="10">
    <location>
        <begin position="293"/>
        <end position="311"/>
    </location>
</feature>
<feature type="transmembrane region" description="Helical" evidence="10">
    <location>
        <begin position="161"/>
        <end position="180"/>
    </location>
</feature>
<dbReference type="GO" id="GO:0005789">
    <property type="term" value="C:endoplasmic reticulum membrane"/>
    <property type="evidence" value="ECO:0007669"/>
    <property type="project" value="UniProtKB-SubCell"/>
</dbReference>
<dbReference type="Proteomes" id="UP000286097">
    <property type="component" value="Unassembled WGS sequence"/>
</dbReference>
<feature type="transmembrane region" description="Helical" evidence="10">
    <location>
        <begin position="130"/>
        <end position="149"/>
    </location>
</feature>
<dbReference type="AlphaFoldDB" id="A0A3M6VTM8"/>
<name>A0A3M6VTM8_9STRA</name>
<keyword evidence="13" id="KW-1185">Reference proteome</keyword>
<dbReference type="EC" id="2.4.1.-" evidence="10"/>
<evidence type="ECO:0000256" key="4">
    <source>
        <dbReference type="ARBA" id="ARBA00022676"/>
    </source>
</evidence>
<evidence type="ECO:0000313" key="14">
    <source>
        <dbReference type="Proteomes" id="UP000286097"/>
    </source>
</evidence>
<feature type="transmembrane region" description="Helical" evidence="10">
    <location>
        <begin position="25"/>
        <end position="46"/>
    </location>
</feature>
<evidence type="ECO:0000313" key="12">
    <source>
        <dbReference type="EMBL" id="RQM09008.1"/>
    </source>
</evidence>
<evidence type="ECO:0000256" key="2">
    <source>
        <dbReference type="ARBA" id="ARBA00004922"/>
    </source>
</evidence>
<keyword evidence="4 10" id="KW-0328">Glycosyltransferase</keyword>
<dbReference type="PANTHER" id="PTHR12413">
    <property type="entry name" value="DOLICHYL GLYCOSYLTRANSFERASE"/>
    <property type="match status" value="1"/>
</dbReference>
<dbReference type="Proteomes" id="UP000282087">
    <property type="component" value="Unassembled WGS sequence"/>
</dbReference>
<evidence type="ECO:0000256" key="9">
    <source>
        <dbReference type="ARBA" id="ARBA00023136"/>
    </source>
</evidence>
<dbReference type="GO" id="GO:0042281">
    <property type="term" value="F:dolichyl pyrophosphate Man9GlcNAc2 alpha-1,3-glucosyltransferase activity"/>
    <property type="evidence" value="ECO:0007669"/>
    <property type="project" value="TreeGrafter"/>
</dbReference>
<gene>
    <name evidence="12" type="ORF">DD237_000452</name>
    <name evidence="11" type="ORF">DD238_000290</name>
</gene>
<dbReference type="PANTHER" id="PTHR12413:SF1">
    <property type="entry name" value="DOLICHYL PYROPHOSPHATE MAN9GLCNAC2 ALPHA-1,3-GLUCOSYLTRANSFERASE"/>
    <property type="match status" value="1"/>
</dbReference>
<evidence type="ECO:0000256" key="6">
    <source>
        <dbReference type="ARBA" id="ARBA00022692"/>
    </source>
</evidence>
<keyword evidence="5 10" id="KW-0808">Transferase</keyword>
<feature type="transmembrane region" description="Helical" evidence="10">
    <location>
        <begin position="253"/>
        <end position="273"/>
    </location>
</feature>
<dbReference type="VEuPathDB" id="FungiDB:DD237_000452"/>
<accession>A0A3M6VTM8</accession>
<reference evidence="13 14" key="1">
    <citation type="submission" date="2018-06" db="EMBL/GenBank/DDBJ databases">
        <title>Comparative genomics of downy mildews reveals potential adaptations to biotrophy.</title>
        <authorList>
            <person name="Fletcher K."/>
            <person name="Klosterman S.J."/>
            <person name="Derevnina L."/>
            <person name="Martin F."/>
            <person name="Koike S."/>
            <person name="Reyes Chin-Wo S."/>
            <person name="Mou B."/>
            <person name="Michelmore R."/>
        </authorList>
    </citation>
    <scope>NUCLEOTIDE SEQUENCE [LARGE SCALE GENOMIC DNA]</scope>
    <source>
        <strain evidence="12 14">R13</strain>
        <strain evidence="11 13">R14</strain>
    </source>
</reference>
<sequence length="589" mass="67004">MSIIEEASLIQRGLQFLEQNDEKRAGLLLVWLLIVLVRWLVGLHSYSGQHTPPMFGDYEAQRHWMEITINLPVSDWYFNTTSNDLLYWGLDYPPLTAYVSYIFGCVANVIEPSMVALTSSRGYESATSKVFMRTSVLLCDIVLFMPAIYCVAKAVYGSKNWNRRMAFFLLILLQPAVLLIDHGHFQYNNVCLGFTALGVALILQGYEFLGSICYCLALNFKQMALYYAPAFGIFLLSRCLYREMCILHLVKLTVGVIATFALMWLPMCAYASAENTCLSTMVQGTLALKWPTLLYTVVTNLYGYPVLHRIFPFGRGLFEDKVANFWCIADFVIKIRQFVTPTLQMRLCTVMTFVGFTPSVIDLLRRKPTNLRFLLSLAVCSLSFFLFSFQVHEKTILLPLLPISFLFAYNALLSGWFSVLTTFRFARLQSMMCGRFCLTQGLMSFCFCQHVFSPQERWSHSSVHRVTTSLHGCSCGSVPCTGYFEASTRAAKRAYTRLSAGWHRASVVSSLCHVQASNCTCMLQISLLGIVVIHSAQAWITPPARYPHIHDYVFAVYSCGHFLLILAYLTYWQWIAETQETQSMKTKKE</sequence>
<dbReference type="EMBL" id="QLLG01000006">
    <property type="protein sequence ID" value="RMX70114.1"/>
    <property type="molecule type" value="Genomic_DNA"/>
</dbReference>
<dbReference type="Pfam" id="PF03155">
    <property type="entry name" value="Alg6_Alg8"/>
    <property type="match status" value="2"/>
</dbReference>
<evidence type="ECO:0000256" key="3">
    <source>
        <dbReference type="ARBA" id="ARBA00008715"/>
    </source>
</evidence>
<dbReference type="UniPathway" id="UPA00378"/>
<comment type="caution">
    <text evidence="11">The sequence shown here is derived from an EMBL/GenBank/DDBJ whole genome shotgun (WGS) entry which is preliminary data.</text>
</comment>